<dbReference type="EMBL" id="JATAAI010000009">
    <property type="protein sequence ID" value="KAK1743214.1"/>
    <property type="molecule type" value="Genomic_DNA"/>
</dbReference>
<comment type="caution">
    <text evidence="2">The sequence shown here is derived from an EMBL/GenBank/DDBJ whole genome shotgun (WGS) entry which is preliminary data.</text>
</comment>
<protein>
    <submittedName>
        <fullName evidence="2">Uncharacterized protein</fullName>
    </submittedName>
</protein>
<feature type="compositionally biased region" description="Low complexity" evidence="1">
    <location>
        <begin position="29"/>
        <end position="52"/>
    </location>
</feature>
<evidence type="ECO:0000313" key="2">
    <source>
        <dbReference type="EMBL" id="KAK1743214.1"/>
    </source>
</evidence>
<name>A0AAD8YB58_9STRA</name>
<gene>
    <name evidence="2" type="ORF">QTG54_005835</name>
</gene>
<reference evidence="2" key="1">
    <citation type="submission" date="2023-06" db="EMBL/GenBank/DDBJ databases">
        <title>Survivors Of The Sea: Transcriptome response of Skeletonema marinoi to long-term dormancy.</title>
        <authorList>
            <person name="Pinder M.I.M."/>
            <person name="Kourtchenko O."/>
            <person name="Robertson E.K."/>
            <person name="Larsson T."/>
            <person name="Maumus F."/>
            <person name="Osuna-Cruz C.M."/>
            <person name="Vancaester E."/>
            <person name="Stenow R."/>
            <person name="Vandepoele K."/>
            <person name="Ploug H."/>
            <person name="Bruchert V."/>
            <person name="Godhe A."/>
            <person name="Topel M."/>
        </authorList>
    </citation>
    <scope>NUCLEOTIDE SEQUENCE</scope>
    <source>
        <strain evidence="2">R05AC</strain>
    </source>
</reference>
<organism evidence="2 3">
    <name type="scientific">Skeletonema marinoi</name>
    <dbReference type="NCBI Taxonomy" id="267567"/>
    <lineage>
        <taxon>Eukaryota</taxon>
        <taxon>Sar</taxon>
        <taxon>Stramenopiles</taxon>
        <taxon>Ochrophyta</taxon>
        <taxon>Bacillariophyta</taxon>
        <taxon>Coscinodiscophyceae</taxon>
        <taxon>Thalassiosirophycidae</taxon>
        <taxon>Thalassiosirales</taxon>
        <taxon>Skeletonemataceae</taxon>
        <taxon>Skeletonema</taxon>
        <taxon>Skeletonema marinoi-dohrnii complex</taxon>
    </lineage>
</organism>
<feature type="compositionally biased region" description="Polar residues" evidence="1">
    <location>
        <begin position="307"/>
        <end position="328"/>
    </location>
</feature>
<sequence>MPPSKLNGSSSAPTSFLTSLTNGFRSGLISPAPSTSSITPITPMTPLTTPRTPAQALIGRYPYVNKKDNNNNSQPRQILPPQLPTSDDDREQQLVALHLFANFLYAAENAIEDISERENDGKRVVGPGIMRLCNDLADGIQHIAEELDREHQHIEKVMSDHDLRLVEEGSGAAESKDASETVVVASDETILVLPSSHEELLTTISAAHTVLLDMATALRAITQEEAQELGEVALEVANMMIWSLRMVYSNMMHIAVSSEQDGHSHKASGTKQVTWGNGNSNSNLVPLVEILGEEEKKDEHYNPGGTPPQSSKYAPQLPTIPSSPTRVSHSIPERVRVLWPPLLPAVTEASKHCVCTAKEHPLAASAIGLTCGPAAITTAVIAGPPLLIADWAIQSSYEALSHHTPVVETLEKGAASALQVARLSVLCTKLVVKQGLSVGERQIKRRGGVGKVCEDVVDGAVNMATHPLDTAGKAWEGLFWVGGALRDAVGCVVDSVNIHVDMHG</sequence>
<accession>A0AAD8YB58</accession>
<evidence type="ECO:0000256" key="1">
    <source>
        <dbReference type="SAM" id="MobiDB-lite"/>
    </source>
</evidence>
<feature type="region of interest" description="Disordered" evidence="1">
    <location>
        <begin position="28"/>
        <end position="52"/>
    </location>
</feature>
<feature type="region of interest" description="Disordered" evidence="1">
    <location>
        <begin position="64"/>
        <end position="89"/>
    </location>
</feature>
<dbReference type="AlphaFoldDB" id="A0AAD8YB58"/>
<dbReference type="Proteomes" id="UP001224775">
    <property type="component" value="Unassembled WGS sequence"/>
</dbReference>
<feature type="region of interest" description="Disordered" evidence="1">
    <location>
        <begin position="297"/>
        <end position="328"/>
    </location>
</feature>
<keyword evidence="3" id="KW-1185">Reference proteome</keyword>
<evidence type="ECO:0000313" key="3">
    <source>
        <dbReference type="Proteomes" id="UP001224775"/>
    </source>
</evidence>
<proteinExistence type="predicted"/>